<dbReference type="PANTHER" id="PTHR23280:SF4">
    <property type="entry name" value="BAND 4.1-LIKE PROTEIN 4A"/>
    <property type="match status" value="1"/>
</dbReference>
<feature type="compositionally biased region" description="Polar residues" evidence="3">
    <location>
        <begin position="1008"/>
        <end position="1024"/>
    </location>
</feature>
<dbReference type="InterPro" id="IPR018979">
    <property type="entry name" value="FERM_N"/>
</dbReference>
<dbReference type="InterPro" id="IPR035963">
    <property type="entry name" value="FERM_2"/>
</dbReference>
<dbReference type="OrthoDB" id="6235974at2759"/>
<dbReference type="GO" id="GO:0005856">
    <property type="term" value="C:cytoskeleton"/>
    <property type="evidence" value="ECO:0007669"/>
    <property type="project" value="TreeGrafter"/>
</dbReference>
<feature type="region of interest" description="Disordered" evidence="3">
    <location>
        <begin position="327"/>
        <end position="571"/>
    </location>
</feature>
<comment type="subcellular location">
    <subcellularLocation>
        <location evidence="1">Cytoplasm</location>
    </subcellularLocation>
</comment>
<dbReference type="SUPFAM" id="SSF50729">
    <property type="entry name" value="PH domain-like"/>
    <property type="match status" value="1"/>
</dbReference>
<dbReference type="GO" id="GO:0016020">
    <property type="term" value="C:membrane"/>
    <property type="evidence" value="ECO:0007669"/>
    <property type="project" value="UniProtKB-ARBA"/>
</dbReference>
<dbReference type="CDD" id="cd13186">
    <property type="entry name" value="FERM_C_NBL4_NBL5"/>
    <property type="match status" value="1"/>
</dbReference>
<dbReference type="InterPro" id="IPR018980">
    <property type="entry name" value="FERM_PH-like_C"/>
</dbReference>
<dbReference type="PRINTS" id="PR00935">
    <property type="entry name" value="BAND41"/>
</dbReference>
<sequence length="1188" mass="135338">MSNSFRFSRLLPRFLRSDKGKSNSNADWEYSGDKPKDGHVCKVLFLDDTEILLPFKGSSKGSVLLDEVYGHLNLVEKDYFGLRYLDTSDQTHWLDNQKSLSSQLKGCSIPYLLYFGVKFYPVDPCKLKEEITRYQFYLQVKRDIVQGRLPVTFEEAAELFAYAVQSELGDYGQRLVPGYVSEFRFVPNQTEELEDTISALHKRLSGLRPYQAEAKFLDKVKWLDMYGVDLHPVMGESNTEYFLGLTPMGIVVYKNKTKVGNYFWPRINKVTFKGKIFIIKVKDKNNDEHTYAFELMSKLACKHLWKCCVEHHAFFRLRQASDSYARSDYSYRPTSRSRRASGRHERLSQTENDRRQPNVNRVASKRHQRRTSSDSRLSAHGEGMPHMAGITVNRIAIPPPDKSTRHNRSLPDLQKGSPKSTRSAPWETDVEAGLYTSGRDSPTSMYSDATRSYHRRVGPPSDTESGYRRKHMYFPNRKGSDNESDVSFSRRRRRDGDSGSESDVSPTRPNHRRPKSSADDWFESQWKEAMEGGGSSVHSAPTEEFAAKRRRRRRSKSPANKKPPEELQQHFNYDLVDTEGMTEAELQDIPFVQVETKAEPFRVKYSPKTRQRYRSPKRKSTGDIDPDPRLGIHLTNGDYALPSYPSNNTQTPESIRQSYYSDTNSNYKHKSQNDRYNQQPDRQLPNRPGTDKQPSRPGMDHTKASLGVSLDDSRNGVDQRFESRMENVRGSNRYSDKTDDRRADQSRQNDRPISNDQSRGDRSRSNDQDRSRSNDQDRSRSNDQDRLRSNGQVQRPMATPSNESSQMRNDHRYQGQPRSYNPESRSSELPRSYERGRSDKPVQYQLRSSQRNHNKGRVTPSSNVPPEEEGDQPQEVKEEVQEGECNIEEEAAEVVDVFDEETGSRQARGPPPLPQRDHTSTYTPTRVDPRNQIRVSSAPRSQSRMTPDTREQAPTNSGPRPQGRINPGPQGQPGMISDSRSNRGMNYDSPNQGRQNASPHSAPKMNGTVHNQAVSTSTNNTTPTRGRVGYSSVQDRPLPHPPVSVQNSPAGNSRSFVTSDSIKKLYSTPPDKRLYATQDGIRRLYNQDTPPSKGVSTGGVSSVGMSTGRNQNILTPLSQNISSQNSQNYNYNHSPDKSVQYASYSRATNRVGDARVNRGMTTQNMIDKSVIPRTVLDPGHNRDLWTEI</sequence>
<feature type="compositionally biased region" description="Basic and acidic residues" evidence="3">
    <location>
        <begin position="711"/>
        <end position="727"/>
    </location>
</feature>
<dbReference type="InterPro" id="IPR029071">
    <property type="entry name" value="Ubiquitin-like_domsf"/>
</dbReference>
<accession>A0A210QRN4</accession>
<feature type="compositionally biased region" description="Basic and acidic residues" evidence="3">
    <location>
        <begin position="734"/>
        <end position="750"/>
    </location>
</feature>
<evidence type="ECO:0000259" key="4">
    <source>
        <dbReference type="PROSITE" id="PS50057"/>
    </source>
</evidence>
<reference evidence="5 6" key="1">
    <citation type="journal article" date="2017" name="Nat. Ecol. Evol.">
        <title>Scallop genome provides insights into evolution of bilaterian karyotype and development.</title>
        <authorList>
            <person name="Wang S."/>
            <person name="Zhang J."/>
            <person name="Jiao W."/>
            <person name="Li J."/>
            <person name="Xun X."/>
            <person name="Sun Y."/>
            <person name="Guo X."/>
            <person name="Huan P."/>
            <person name="Dong B."/>
            <person name="Zhang L."/>
            <person name="Hu X."/>
            <person name="Sun X."/>
            <person name="Wang J."/>
            <person name="Zhao C."/>
            <person name="Wang Y."/>
            <person name="Wang D."/>
            <person name="Huang X."/>
            <person name="Wang R."/>
            <person name="Lv J."/>
            <person name="Li Y."/>
            <person name="Zhang Z."/>
            <person name="Liu B."/>
            <person name="Lu W."/>
            <person name="Hui Y."/>
            <person name="Liang J."/>
            <person name="Zhou Z."/>
            <person name="Hou R."/>
            <person name="Li X."/>
            <person name="Liu Y."/>
            <person name="Li H."/>
            <person name="Ning X."/>
            <person name="Lin Y."/>
            <person name="Zhao L."/>
            <person name="Xing Q."/>
            <person name="Dou J."/>
            <person name="Li Y."/>
            <person name="Mao J."/>
            <person name="Guo H."/>
            <person name="Dou H."/>
            <person name="Li T."/>
            <person name="Mu C."/>
            <person name="Jiang W."/>
            <person name="Fu Q."/>
            <person name="Fu X."/>
            <person name="Miao Y."/>
            <person name="Liu J."/>
            <person name="Yu Q."/>
            <person name="Li R."/>
            <person name="Liao H."/>
            <person name="Li X."/>
            <person name="Kong Y."/>
            <person name="Jiang Z."/>
            <person name="Chourrout D."/>
            <person name="Li R."/>
            <person name="Bao Z."/>
        </authorList>
    </citation>
    <scope>NUCLEOTIDE SEQUENCE [LARGE SCALE GENOMIC DNA]</scope>
    <source>
        <strain evidence="5 6">PY_sf001</strain>
    </source>
</reference>
<dbReference type="EMBL" id="NEDP02002271">
    <property type="protein sequence ID" value="OWF51379.1"/>
    <property type="molecule type" value="Genomic_DNA"/>
</dbReference>
<proteinExistence type="predicted"/>
<dbReference type="Pfam" id="PF09380">
    <property type="entry name" value="FERM_C"/>
    <property type="match status" value="1"/>
</dbReference>
<comment type="caution">
    <text evidence="5">The sequence shown here is derived from an EMBL/GenBank/DDBJ whole genome shotgun (WGS) entry which is preliminary data.</text>
</comment>
<dbReference type="InterPro" id="IPR019748">
    <property type="entry name" value="FERM_central"/>
</dbReference>
<evidence type="ECO:0000313" key="6">
    <source>
        <dbReference type="Proteomes" id="UP000242188"/>
    </source>
</evidence>
<dbReference type="FunFam" id="2.30.29.30:FF:000002">
    <property type="entry name" value="Band 4.1-like protein 5 isoform 1"/>
    <property type="match status" value="1"/>
</dbReference>
<dbReference type="SUPFAM" id="SSF54236">
    <property type="entry name" value="Ubiquitin-like"/>
    <property type="match status" value="1"/>
</dbReference>
<dbReference type="Proteomes" id="UP000242188">
    <property type="component" value="Unassembled WGS sequence"/>
</dbReference>
<feature type="compositionally biased region" description="Basic residues" evidence="3">
    <location>
        <begin position="605"/>
        <end position="619"/>
    </location>
</feature>
<dbReference type="InterPro" id="IPR019749">
    <property type="entry name" value="Band_41_domain"/>
</dbReference>
<feature type="compositionally biased region" description="Polar residues" evidence="3">
    <location>
        <begin position="978"/>
        <end position="999"/>
    </location>
</feature>
<feature type="compositionally biased region" description="Polar residues" evidence="3">
    <location>
        <begin position="438"/>
        <end position="450"/>
    </location>
</feature>
<dbReference type="Pfam" id="PF00373">
    <property type="entry name" value="FERM_M"/>
    <property type="match status" value="1"/>
</dbReference>
<feature type="compositionally biased region" description="Basic and acidic residues" evidence="3">
    <location>
        <begin position="825"/>
        <end position="840"/>
    </location>
</feature>
<dbReference type="FunFam" id="1.20.80.10:FF:000003">
    <property type="entry name" value="Tyrosine-protein phosphatase non-receptor type 4"/>
    <property type="match status" value="1"/>
</dbReference>
<dbReference type="FunFam" id="3.10.20.90:FF:000039">
    <property type="entry name" value="Tyrosine-protein phosphatase non-receptor type"/>
    <property type="match status" value="1"/>
</dbReference>
<feature type="compositionally biased region" description="Basic and acidic residues" evidence="3">
    <location>
        <begin position="758"/>
        <end position="788"/>
    </location>
</feature>
<dbReference type="AlphaFoldDB" id="A0A210QRN4"/>
<feature type="region of interest" description="Disordered" evidence="3">
    <location>
        <begin position="595"/>
        <end position="1054"/>
    </location>
</feature>
<dbReference type="PROSITE" id="PS00660">
    <property type="entry name" value="FERM_1"/>
    <property type="match status" value="1"/>
</dbReference>
<protein>
    <submittedName>
        <fullName evidence="5">Band 4.1-like protein 4A</fullName>
    </submittedName>
</protein>
<gene>
    <name evidence="5" type="ORF">KP79_PYT14638</name>
</gene>
<dbReference type="SMART" id="SM00295">
    <property type="entry name" value="B41"/>
    <property type="match status" value="1"/>
</dbReference>
<keyword evidence="2" id="KW-0963">Cytoplasm</keyword>
<evidence type="ECO:0000313" key="5">
    <source>
        <dbReference type="EMBL" id="OWF51379.1"/>
    </source>
</evidence>
<feature type="compositionally biased region" description="Basic and acidic residues" evidence="3">
    <location>
        <begin position="620"/>
        <end position="630"/>
    </location>
</feature>
<name>A0A210QRN4_MIZYE</name>
<dbReference type="Gene3D" id="1.20.80.10">
    <property type="match status" value="1"/>
</dbReference>
<dbReference type="SUPFAM" id="SSF47031">
    <property type="entry name" value="Second domain of FERM"/>
    <property type="match status" value="1"/>
</dbReference>
<feature type="compositionally biased region" description="Basic and acidic residues" evidence="3">
    <location>
        <begin position="342"/>
        <end position="356"/>
    </location>
</feature>
<dbReference type="InterPro" id="IPR019747">
    <property type="entry name" value="FERM_CS"/>
</dbReference>
<dbReference type="CDD" id="cd14473">
    <property type="entry name" value="FERM_B-lobe"/>
    <property type="match status" value="1"/>
</dbReference>
<dbReference type="PROSITE" id="PS00661">
    <property type="entry name" value="FERM_2"/>
    <property type="match status" value="1"/>
</dbReference>
<dbReference type="PANTHER" id="PTHR23280">
    <property type="entry name" value="4.1 G PROTEIN"/>
    <property type="match status" value="1"/>
</dbReference>
<keyword evidence="6" id="KW-1185">Reference proteome</keyword>
<dbReference type="Pfam" id="PF09379">
    <property type="entry name" value="FERM_N"/>
    <property type="match status" value="1"/>
</dbReference>
<dbReference type="PROSITE" id="PS50057">
    <property type="entry name" value="FERM_3"/>
    <property type="match status" value="1"/>
</dbReference>
<feature type="compositionally biased region" description="Polar residues" evidence="3">
    <location>
        <begin position="933"/>
        <end position="959"/>
    </location>
</feature>
<evidence type="ECO:0000256" key="2">
    <source>
        <dbReference type="ARBA" id="ARBA00022490"/>
    </source>
</evidence>
<feature type="compositionally biased region" description="Acidic residues" evidence="3">
    <location>
        <begin position="881"/>
        <end position="901"/>
    </location>
</feature>
<dbReference type="Gene3D" id="2.30.29.30">
    <property type="entry name" value="Pleckstrin-homology domain (PH domain)/Phosphotyrosine-binding domain (PTB)"/>
    <property type="match status" value="1"/>
</dbReference>
<dbReference type="GO" id="GO:0005737">
    <property type="term" value="C:cytoplasm"/>
    <property type="evidence" value="ECO:0007669"/>
    <property type="project" value="UniProtKB-SubCell"/>
</dbReference>
<dbReference type="InterPro" id="IPR000299">
    <property type="entry name" value="FERM_domain"/>
</dbReference>
<feature type="compositionally biased region" description="Polar residues" evidence="3">
    <location>
        <begin position="789"/>
        <end position="807"/>
    </location>
</feature>
<feature type="compositionally biased region" description="Polar residues" evidence="3">
    <location>
        <begin position="1044"/>
        <end position="1054"/>
    </location>
</feature>
<feature type="compositionally biased region" description="Polar residues" evidence="3">
    <location>
        <begin position="644"/>
        <end position="666"/>
    </location>
</feature>
<dbReference type="SMART" id="SM01196">
    <property type="entry name" value="FERM_C"/>
    <property type="match status" value="1"/>
</dbReference>
<dbReference type="GO" id="GO:0031032">
    <property type="term" value="P:actomyosin structure organization"/>
    <property type="evidence" value="ECO:0007669"/>
    <property type="project" value="TreeGrafter"/>
</dbReference>
<feature type="compositionally biased region" description="Basic and acidic residues" evidence="3">
    <location>
        <begin position="689"/>
        <end position="703"/>
    </location>
</feature>
<organism evidence="5 6">
    <name type="scientific">Mizuhopecten yessoensis</name>
    <name type="common">Japanese scallop</name>
    <name type="synonym">Patinopecten yessoensis</name>
    <dbReference type="NCBI Taxonomy" id="6573"/>
    <lineage>
        <taxon>Eukaryota</taxon>
        <taxon>Metazoa</taxon>
        <taxon>Spiralia</taxon>
        <taxon>Lophotrochozoa</taxon>
        <taxon>Mollusca</taxon>
        <taxon>Bivalvia</taxon>
        <taxon>Autobranchia</taxon>
        <taxon>Pteriomorphia</taxon>
        <taxon>Pectinida</taxon>
        <taxon>Pectinoidea</taxon>
        <taxon>Pectinidae</taxon>
        <taxon>Mizuhopecten</taxon>
    </lineage>
</organism>
<dbReference type="InterPro" id="IPR011993">
    <property type="entry name" value="PH-like_dom_sf"/>
</dbReference>
<dbReference type="InterPro" id="IPR014352">
    <property type="entry name" value="FERM/acyl-CoA-bd_prot_sf"/>
</dbReference>
<dbReference type="Gene3D" id="3.10.20.90">
    <property type="entry name" value="Phosphatidylinositol 3-kinase Catalytic Subunit, Chain A, domain 1"/>
    <property type="match status" value="1"/>
</dbReference>
<dbReference type="STRING" id="6573.A0A210QRN4"/>
<feature type="domain" description="FERM" evidence="4">
    <location>
        <begin position="39"/>
        <end position="319"/>
    </location>
</feature>
<evidence type="ECO:0000256" key="1">
    <source>
        <dbReference type="ARBA" id="ARBA00004496"/>
    </source>
</evidence>
<evidence type="ECO:0000256" key="3">
    <source>
        <dbReference type="SAM" id="MobiDB-lite"/>
    </source>
</evidence>